<dbReference type="STRING" id="984486.A0A1E3QQT9"/>
<evidence type="ECO:0000256" key="5">
    <source>
        <dbReference type="ARBA" id="ARBA00022989"/>
    </source>
</evidence>
<dbReference type="GO" id="GO:0016020">
    <property type="term" value="C:membrane"/>
    <property type="evidence" value="ECO:0007669"/>
    <property type="project" value="UniProtKB-SubCell"/>
</dbReference>
<evidence type="ECO:0000256" key="4">
    <source>
        <dbReference type="ARBA" id="ARBA00022692"/>
    </source>
</evidence>
<dbReference type="Gene3D" id="1.20.120.1760">
    <property type="match status" value="1"/>
</dbReference>
<evidence type="ECO:0000256" key="7">
    <source>
        <dbReference type="ARBA" id="ARBA00023136"/>
    </source>
</evidence>
<sequence length="294" mass="32118">MFLSAAFSRSAGFKLSSLTVFAKVLPSAVAIGCRGSFARPALLRVLNELLGKKTLGESLPSRSEAVHKSPSQPEIFAELSKPNPDIKRAISENIYTIPNMLTFTRLISAPAVGYLIMTEQRWAAIGLFTYSCVTDFVDGYIARKFNMGSVLGSIMDPMADKMLMMLCTLSLASVDQIPAYVAALILGRDAILGLAFVVIRYVSLPTPKTFARYWDFSLPTASVHPTKISKYNTFFQMVYIGTCVMKPAVLHVLSSEYVAAFDTGMDGFGVFVASTTVLSGLSYVFSKDTVRFIK</sequence>
<dbReference type="RefSeq" id="XP_018985192.1">
    <property type="nucleotide sequence ID" value="XM_019128862.1"/>
</dbReference>
<comment type="subcellular location">
    <subcellularLocation>
        <location evidence="1">Membrane</location>
        <topology evidence="1">Multi-pass membrane protein</topology>
    </subcellularLocation>
</comment>
<dbReference type="PANTHER" id="PTHR14269">
    <property type="entry name" value="CDP-DIACYLGLYCEROL--GLYCEROL-3-PHOSPHATE 3-PHOSPHATIDYLTRANSFERASE-RELATED"/>
    <property type="match status" value="1"/>
</dbReference>
<proteinExistence type="inferred from homology"/>
<evidence type="ECO:0000256" key="1">
    <source>
        <dbReference type="ARBA" id="ARBA00004141"/>
    </source>
</evidence>
<name>A0A1E3QQT9_9ASCO</name>
<accession>A0A1E3QQT9</accession>
<feature type="transmembrane region" description="Helical" evidence="11">
    <location>
        <begin position="265"/>
        <end position="285"/>
    </location>
</feature>
<evidence type="ECO:0000256" key="9">
    <source>
        <dbReference type="ARBA" id="ARBA00023264"/>
    </source>
</evidence>
<dbReference type="GO" id="GO:0032049">
    <property type="term" value="P:cardiolipin biosynthetic process"/>
    <property type="evidence" value="ECO:0007669"/>
    <property type="project" value="TreeGrafter"/>
</dbReference>
<protein>
    <recommendedName>
        <fullName evidence="14">CDP-diacylglycerol--glycerol-3-phosphate 3-phosphatidyltransferase</fullName>
    </recommendedName>
</protein>
<keyword evidence="13" id="KW-1185">Reference proteome</keyword>
<keyword evidence="8" id="KW-0594">Phospholipid biosynthesis</keyword>
<evidence type="ECO:0000256" key="8">
    <source>
        <dbReference type="ARBA" id="ARBA00023209"/>
    </source>
</evidence>
<dbReference type="InterPro" id="IPR048254">
    <property type="entry name" value="CDP_ALCOHOL_P_TRANSF_CS"/>
</dbReference>
<gene>
    <name evidence="12" type="ORF">BABINDRAFT_161542</name>
</gene>
<dbReference type="InterPro" id="IPR000462">
    <property type="entry name" value="CDP-OH_P_trans"/>
</dbReference>
<keyword evidence="9" id="KW-1208">Phospholipid metabolism</keyword>
<evidence type="ECO:0000313" key="13">
    <source>
        <dbReference type="Proteomes" id="UP000094336"/>
    </source>
</evidence>
<keyword evidence="7 11" id="KW-0472">Membrane</keyword>
<keyword evidence="3 10" id="KW-0808">Transferase</keyword>
<organism evidence="12 13">
    <name type="scientific">Babjeviella inositovora NRRL Y-12698</name>
    <dbReference type="NCBI Taxonomy" id="984486"/>
    <lineage>
        <taxon>Eukaryota</taxon>
        <taxon>Fungi</taxon>
        <taxon>Dikarya</taxon>
        <taxon>Ascomycota</taxon>
        <taxon>Saccharomycotina</taxon>
        <taxon>Pichiomycetes</taxon>
        <taxon>Serinales incertae sedis</taxon>
        <taxon>Babjeviella</taxon>
    </lineage>
</organism>
<dbReference type="InterPro" id="IPR050324">
    <property type="entry name" value="CDP-alcohol_PTase-I"/>
</dbReference>
<keyword evidence="6" id="KW-0443">Lipid metabolism</keyword>
<evidence type="ECO:0008006" key="14">
    <source>
        <dbReference type="Google" id="ProtNLM"/>
    </source>
</evidence>
<evidence type="ECO:0000256" key="10">
    <source>
        <dbReference type="RuleBase" id="RU003750"/>
    </source>
</evidence>
<dbReference type="PANTHER" id="PTHR14269:SF60">
    <property type="entry name" value="CARDIOLIPIN SYNTHASE (CMP-FORMING)"/>
    <property type="match status" value="1"/>
</dbReference>
<evidence type="ECO:0000256" key="11">
    <source>
        <dbReference type="SAM" id="Phobius"/>
    </source>
</evidence>
<keyword evidence="2" id="KW-0444">Lipid biosynthesis</keyword>
<evidence type="ECO:0000256" key="6">
    <source>
        <dbReference type="ARBA" id="ARBA00023098"/>
    </source>
</evidence>
<evidence type="ECO:0000256" key="3">
    <source>
        <dbReference type="ARBA" id="ARBA00022679"/>
    </source>
</evidence>
<feature type="transmembrane region" description="Helical" evidence="11">
    <location>
        <begin position="177"/>
        <end position="202"/>
    </location>
</feature>
<dbReference type="GO" id="GO:0043337">
    <property type="term" value="F:cardiolipin synthase (CMP-forming)"/>
    <property type="evidence" value="ECO:0007669"/>
    <property type="project" value="TreeGrafter"/>
</dbReference>
<dbReference type="GeneID" id="30146715"/>
<keyword evidence="5 11" id="KW-1133">Transmembrane helix</keyword>
<reference evidence="13" key="1">
    <citation type="submission" date="2016-05" db="EMBL/GenBank/DDBJ databases">
        <title>Comparative genomics of biotechnologically important yeasts.</title>
        <authorList>
            <consortium name="DOE Joint Genome Institute"/>
            <person name="Riley R."/>
            <person name="Haridas S."/>
            <person name="Wolfe K.H."/>
            <person name="Lopes M.R."/>
            <person name="Hittinger C.T."/>
            <person name="Goker M."/>
            <person name="Salamov A."/>
            <person name="Wisecaver J."/>
            <person name="Long T.M."/>
            <person name="Aerts A.L."/>
            <person name="Barry K."/>
            <person name="Choi C."/>
            <person name="Clum A."/>
            <person name="Coughlan A.Y."/>
            <person name="Deshpande S."/>
            <person name="Douglass A.P."/>
            <person name="Hanson S.J."/>
            <person name="Klenk H.-P."/>
            <person name="Labutti K."/>
            <person name="Lapidus A."/>
            <person name="Lindquist E."/>
            <person name="Lipzen A."/>
            <person name="Meier-Kolthoff J.P."/>
            <person name="Ohm R.A."/>
            <person name="Otillar R.P."/>
            <person name="Pangilinan J."/>
            <person name="Peng Y."/>
            <person name="Rokas A."/>
            <person name="Rosa C.A."/>
            <person name="Scheuner C."/>
            <person name="Sibirny A.A."/>
            <person name="Slot J.C."/>
            <person name="Stielow J.B."/>
            <person name="Sun H."/>
            <person name="Kurtzman C.P."/>
            <person name="Blackwell M."/>
            <person name="Grigoriev I.V."/>
            <person name="Jeffries T.W."/>
        </authorList>
    </citation>
    <scope>NUCLEOTIDE SEQUENCE [LARGE SCALE GENOMIC DNA]</scope>
    <source>
        <strain evidence="13">NRRL Y-12698</strain>
    </source>
</reference>
<dbReference type="OrthoDB" id="10020554at2759"/>
<dbReference type="AlphaFoldDB" id="A0A1E3QQT9"/>
<dbReference type="EMBL" id="KV454431">
    <property type="protein sequence ID" value="ODQ79864.1"/>
    <property type="molecule type" value="Genomic_DNA"/>
</dbReference>
<feature type="transmembrane region" description="Helical" evidence="11">
    <location>
        <begin position="234"/>
        <end position="253"/>
    </location>
</feature>
<evidence type="ECO:0000256" key="2">
    <source>
        <dbReference type="ARBA" id="ARBA00022516"/>
    </source>
</evidence>
<dbReference type="FunFam" id="1.20.120.1760:FF:000017">
    <property type="entry name" value="Phosphatidyl synthase"/>
    <property type="match status" value="1"/>
</dbReference>
<dbReference type="InterPro" id="IPR043130">
    <property type="entry name" value="CDP-OH_PTrfase_TM_dom"/>
</dbReference>
<evidence type="ECO:0000313" key="12">
    <source>
        <dbReference type="EMBL" id="ODQ79864.1"/>
    </source>
</evidence>
<dbReference type="Proteomes" id="UP000094336">
    <property type="component" value="Unassembled WGS sequence"/>
</dbReference>
<dbReference type="PROSITE" id="PS00379">
    <property type="entry name" value="CDP_ALCOHOL_P_TRANSF"/>
    <property type="match status" value="1"/>
</dbReference>
<dbReference type="Pfam" id="PF01066">
    <property type="entry name" value="CDP-OH_P_transf"/>
    <property type="match status" value="1"/>
</dbReference>
<comment type="similarity">
    <text evidence="10">Belongs to the CDP-alcohol phosphatidyltransferase class-I family.</text>
</comment>
<keyword evidence="4 11" id="KW-0812">Transmembrane</keyword>
<dbReference type="GO" id="GO:0005739">
    <property type="term" value="C:mitochondrion"/>
    <property type="evidence" value="ECO:0007669"/>
    <property type="project" value="TreeGrafter"/>
</dbReference>